<dbReference type="GO" id="GO:0005524">
    <property type="term" value="F:ATP binding"/>
    <property type="evidence" value="ECO:0007669"/>
    <property type="project" value="UniProtKB-UniRule"/>
</dbReference>
<dbReference type="Gene3D" id="3.30.1360.30">
    <property type="entry name" value="GAD-like domain"/>
    <property type="match status" value="1"/>
</dbReference>
<feature type="region of interest" description="Aspartate" evidence="7">
    <location>
        <begin position="213"/>
        <end position="216"/>
    </location>
</feature>
<dbReference type="Pfam" id="PF02938">
    <property type="entry name" value="GAD"/>
    <property type="match status" value="1"/>
</dbReference>
<dbReference type="Pfam" id="PF00152">
    <property type="entry name" value="tRNA-synt_2"/>
    <property type="match status" value="1"/>
</dbReference>
<feature type="binding site" evidence="7">
    <location>
        <position position="235"/>
    </location>
    <ligand>
        <name>L-aspartate</name>
        <dbReference type="ChEBI" id="CHEBI:29991"/>
    </ligand>
</feature>
<evidence type="ECO:0000256" key="7">
    <source>
        <dbReference type="HAMAP-Rule" id="MF_00044"/>
    </source>
</evidence>
<reference evidence="9 10" key="1">
    <citation type="submission" date="2019-08" db="EMBL/GenBank/DDBJ databases">
        <title>Bradymonadales sp. TMQ4.</title>
        <authorList>
            <person name="Liang Q."/>
        </authorList>
    </citation>
    <scope>NUCLEOTIDE SEQUENCE [LARGE SCALE GENOMIC DNA]</scope>
    <source>
        <strain evidence="9 10">TMQ4</strain>
    </source>
</reference>
<gene>
    <name evidence="7 9" type="primary">aspS</name>
    <name evidence="9" type="ORF">FRC98_03040</name>
</gene>
<evidence type="ECO:0000256" key="5">
    <source>
        <dbReference type="ARBA" id="ARBA00022917"/>
    </source>
</evidence>
<keyword evidence="7" id="KW-0963">Cytoplasm</keyword>
<dbReference type="PANTHER" id="PTHR22594:SF5">
    <property type="entry name" value="ASPARTATE--TRNA LIGASE, MITOCHONDRIAL"/>
    <property type="match status" value="1"/>
</dbReference>
<name>A0A5C6XBW8_9DELT</name>
<feature type="binding site" evidence="7">
    <location>
        <position position="189"/>
    </location>
    <ligand>
        <name>L-aspartate</name>
        <dbReference type="ChEBI" id="CHEBI:29991"/>
    </ligand>
</feature>
<feature type="binding site" evidence="7">
    <location>
        <position position="504"/>
    </location>
    <ligand>
        <name>L-aspartate</name>
        <dbReference type="ChEBI" id="CHEBI:29991"/>
    </ligand>
</feature>
<dbReference type="Pfam" id="PF01336">
    <property type="entry name" value="tRNA_anti-codon"/>
    <property type="match status" value="1"/>
</dbReference>
<evidence type="ECO:0000313" key="10">
    <source>
        <dbReference type="Proteomes" id="UP000321412"/>
    </source>
</evidence>
<feature type="binding site" evidence="7">
    <location>
        <position position="244"/>
    </location>
    <ligand>
        <name>ATP</name>
        <dbReference type="ChEBI" id="CHEBI:30616"/>
    </ligand>
</feature>
<dbReference type="PROSITE" id="PS50862">
    <property type="entry name" value="AA_TRNA_LIGASE_II"/>
    <property type="match status" value="1"/>
</dbReference>
<feature type="binding site" evidence="7">
    <location>
        <position position="463"/>
    </location>
    <ligand>
        <name>L-aspartate</name>
        <dbReference type="ChEBI" id="CHEBI:29991"/>
    </ligand>
</feature>
<dbReference type="Gene3D" id="3.30.930.10">
    <property type="entry name" value="Bira Bifunctional Protein, Domain 2"/>
    <property type="match status" value="1"/>
</dbReference>
<dbReference type="InterPro" id="IPR004115">
    <property type="entry name" value="GAD-like_sf"/>
</dbReference>
<dbReference type="InterPro" id="IPR004365">
    <property type="entry name" value="NA-bd_OB_tRNA"/>
</dbReference>
<dbReference type="SUPFAM" id="SSF55681">
    <property type="entry name" value="Class II aaRS and biotin synthetases"/>
    <property type="match status" value="1"/>
</dbReference>
<dbReference type="InterPro" id="IPR004524">
    <property type="entry name" value="Asp-tRNA-ligase_1"/>
</dbReference>
<dbReference type="GO" id="GO:0004815">
    <property type="term" value="F:aspartate-tRNA ligase activity"/>
    <property type="evidence" value="ECO:0007669"/>
    <property type="project" value="UniProtKB-UniRule"/>
</dbReference>
<comment type="function">
    <text evidence="7">Catalyzes the attachment of L-aspartate to tRNA(Asp) in a two-step reaction: L-aspartate is first activated by ATP to form Asp-AMP and then transferred to the acceptor end of tRNA(Asp).</text>
</comment>
<dbReference type="PANTHER" id="PTHR22594">
    <property type="entry name" value="ASPARTYL/LYSYL-TRNA SYNTHETASE"/>
    <property type="match status" value="1"/>
</dbReference>
<dbReference type="InterPro" id="IPR002312">
    <property type="entry name" value="Asp/Asn-tRNA-synth_IIb"/>
</dbReference>
<dbReference type="EMBL" id="VOSM01000001">
    <property type="protein sequence ID" value="TXD39386.1"/>
    <property type="molecule type" value="Genomic_DNA"/>
</dbReference>
<keyword evidence="4 7" id="KW-0067">ATP-binding</keyword>
<dbReference type="PRINTS" id="PR01042">
    <property type="entry name" value="TRNASYNTHASP"/>
</dbReference>
<dbReference type="OrthoDB" id="9802326at2"/>
<dbReference type="InterPro" id="IPR004364">
    <property type="entry name" value="Aa-tRNA-synt_II"/>
</dbReference>
<dbReference type="GO" id="GO:0005737">
    <property type="term" value="C:cytoplasm"/>
    <property type="evidence" value="ECO:0007669"/>
    <property type="project" value="UniProtKB-SubCell"/>
</dbReference>
<evidence type="ECO:0000256" key="2">
    <source>
        <dbReference type="ARBA" id="ARBA00022598"/>
    </source>
</evidence>
<organism evidence="9 10">
    <name type="scientific">Lujinxingia vulgaris</name>
    <dbReference type="NCBI Taxonomy" id="2600176"/>
    <lineage>
        <taxon>Bacteria</taxon>
        <taxon>Deltaproteobacteria</taxon>
        <taxon>Bradymonadales</taxon>
        <taxon>Lujinxingiaceae</taxon>
        <taxon>Lujinxingia</taxon>
    </lineage>
</organism>
<accession>A0A5C6XBW8</accession>
<keyword evidence="2 7" id="KW-0436">Ligase</keyword>
<dbReference type="InterPro" id="IPR006195">
    <property type="entry name" value="aa-tRNA-synth_II"/>
</dbReference>
<keyword evidence="5 7" id="KW-0648">Protein biosynthesis</keyword>
<feature type="binding site" evidence="7">
    <location>
        <begin position="549"/>
        <end position="552"/>
    </location>
    <ligand>
        <name>ATP</name>
        <dbReference type="ChEBI" id="CHEBI:30616"/>
    </ligand>
</feature>
<comment type="subcellular location">
    <subcellularLocation>
        <location evidence="7">Cytoplasm</location>
    </subcellularLocation>
</comment>
<dbReference type="SUPFAM" id="SSF55261">
    <property type="entry name" value="GAD domain-like"/>
    <property type="match status" value="1"/>
</dbReference>
<dbReference type="GO" id="GO:0006422">
    <property type="term" value="P:aspartyl-tRNA aminoacylation"/>
    <property type="evidence" value="ECO:0007669"/>
    <property type="project" value="UniProtKB-UniRule"/>
</dbReference>
<comment type="catalytic activity">
    <reaction evidence="7">
        <text>tRNA(Asp) + L-aspartate + ATP = L-aspartyl-tRNA(Asp) + AMP + diphosphate</text>
        <dbReference type="Rhea" id="RHEA:19649"/>
        <dbReference type="Rhea" id="RHEA-COMP:9660"/>
        <dbReference type="Rhea" id="RHEA-COMP:9678"/>
        <dbReference type="ChEBI" id="CHEBI:29991"/>
        <dbReference type="ChEBI" id="CHEBI:30616"/>
        <dbReference type="ChEBI" id="CHEBI:33019"/>
        <dbReference type="ChEBI" id="CHEBI:78442"/>
        <dbReference type="ChEBI" id="CHEBI:78516"/>
        <dbReference type="ChEBI" id="CHEBI:456215"/>
        <dbReference type="EC" id="6.1.1.12"/>
    </reaction>
</comment>
<comment type="similarity">
    <text evidence="1 7">Belongs to the class-II aminoacyl-tRNA synthetase family. Type 1 subfamily.</text>
</comment>
<evidence type="ECO:0000256" key="3">
    <source>
        <dbReference type="ARBA" id="ARBA00022741"/>
    </source>
</evidence>
<comment type="caution">
    <text evidence="7">Lacks conserved residue(s) required for the propagation of feature annotation.</text>
</comment>
<feature type="binding site" evidence="7">
    <location>
        <begin position="235"/>
        <end position="237"/>
    </location>
    <ligand>
        <name>ATP</name>
        <dbReference type="ChEBI" id="CHEBI:30616"/>
    </ligand>
</feature>
<keyword evidence="10" id="KW-1185">Reference proteome</keyword>
<dbReference type="InterPro" id="IPR047090">
    <property type="entry name" value="AspRS_core"/>
</dbReference>
<dbReference type="GO" id="GO:0003676">
    <property type="term" value="F:nucleic acid binding"/>
    <property type="evidence" value="ECO:0007669"/>
    <property type="project" value="InterPro"/>
</dbReference>
<dbReference type="InterPro" id="IPR045864">
    <property type="entry name" value="aa-tRNA-synth_II/BPL/LPL"/>
</dbReference>
<keyword evidence="6 7" id="KW-0030">Aminoacyl-tRNA synthetase</keyword>
<comment type="caution">
    <text evidence="9">The sequence shown here is derived from an EMBL/GenBank/DDBJ whole genome shotgun (WGS) entry which is preliminary data.</text>
</comment>
<dbReference type="NCBIfam" id="TIGR00459">
    <property type="entry name" value="aspS_bact"/>
    <property type="match status" value="1"/>
</dbReference>
<protein>
    <recommendedName>
        <fullName evidence="7">Aspartate--tRNA ligase</fullName>
        <ecNumber evidence="7">6.1.1.12</ecNumber>
    </recommendedName>
    <alternativeName>
        <fullName evidence="7">Aspartyl-tRNA synthetase</fullName>
        <shortName evidence="7">AspRS</shortName>
    </alternativeName>
</protein>
<dbReference type="InterPro" id="IPR012340">
    <property type="entry name" value="NA-bd_OB-fold"/>
</dbReference>
<dbReference type="CDD" id="cd04317">
    <property type="entry name" value="EcAspRS_like_N"/>
    <property type="match status" value="1"/>
</dbReference>
<dbReference type="AlphaFoldDB" id="A0A5C6XBW8"/>
<dbReference type="EC" id="6.1.1.12" evidence="7"/>
<evidence type="ECO:0000256" key="1">
    <source>
        <dbReference type="ARBA" id="ARBA00006303"/>
    </source>
</evidence>
<dbReference type="Proteomes" id="UP000321412">
    <property type="component" value="Unassembled WGS sequence"/>
</dbReference>
<evidence type="ECO:0000256" key="6">
    <source>
        <dbReference type="ARBA" id="ARBA00023146"/>
    </source>
</evidence>
<sequence>MIPFKEQLVSTFLDQHKRTHMCGELSESQIGQTVTLVGWVASHRDLGGMVFVDLRDRTGICQLRFDPDLDDETLTRAGQLRSEWCVAIIGEVVSRGENVNEDRSTGAVEVVVKTLEVFSEAKTPPFAIRDDCDANENLRLEYRYLDLRRPMLQRSLLTRSKVYSLTRNYLTSQGFGEFETPVLTRSTPEGARDYLVPSRVHPGKFFALPQSPQIFKQLLMVSGFDRYFQIVKCFRDEDLRADRQPEFTQIDMELSFVTAEDVMKVCEGLIKSIFEGTLDIEINLPFERMAYAEAMRRFGVDNPDLRFGMEISDVSELVATSDFKVFSATVAAGNTVRGLCIKGGADTLSRKDINGLEDTVKVYGAKGLAWAKVGDGEWSGSIAKFFDDAARTAIEQKMGAEAGDLIVFVADRESVVNPALGNLRKQLGKDLGLADPNAFRFVWITEFPMFEADEEEGRLYAMHHPFTSPLPEDFEKLKTDPLSVRAQAYDLVLNGNEIGGGSIRIHRQDVQNNVFELLGLSQEEANEKFGFLLKALTYGTPPHGGIAFGVDRLVMLLTGAASLRDVIAFPKTTRAADLMSEAPSAVDAAQLDELSLSVSAKAARTEQETEQ</sequence>
<dbReference type="SUPFAM" id="SSF50249">
    <property type="entry name" value="Nucleic acid-binding proteins"/>
    <property type="match status" value="1"/>
</dbReference>
<dbReference type="HAMAP" id="MF_00044">
    <property type="entry name" value="Asp_tRNA_synth_type1"/>
    <property type="match status" value="1"/>
</dbReference>
<evidence type="ECO:0000256" key="4">
    <source>
        <dbReference type="ARBA" id="ARBA00022840"/>
    </source>
</evidence>
<feature type="binding site" evidence="7">
    <location>
        <position position="497"/>
    </location>
    <ligand>
        <name>ATP</name>
        <dbReference type="ChEBI" id="CHEBI:30616"/>
    </ligand>
</feature>
<dbReference type="NCBIfam" id="NF001750">
    <property type="entry name" value="PRK00476.1"/>
    <property type="match status" value="1"/>
</dbReference>
<evidence type="ECO:0000259" key="8">
    <source>
        <dbReference type="PROSITE" id="PS50862"/>
    </source>
</evidence>
<proteinExistence type="inferred from homology"/>
<feature type="domain" description="Aminoacyl-transfer RNA synthetases class-II family profile" evidence="8">
    <location>
        <begin position="159"/>
        <end position="570"/>
    </location>
</feature>
<dbReference type="CDD" id="cd00777">
    <property type="entry name" value="AspRS_core"/>
    <property type="match status" value="1"/>
</dbReference>
<dbReference type="Gene3D" id="2.40.50.140">
    <property type="entry name" value="Nucleic acid-binding proteins"/>
    <property type="match status" value="1"/>
</dbReference>
<evidence type="ECO:0000313" key="9">
    <source>
        <dbReference type="EMBL" id="TXD39386.1"/>
    </source>
</evidence>
<comment type="subunit">
    <text evidence="7">Homodimer.</text>
</comment>
<keyword evidence="3 7" id="KW-0547">Nucleotide-binding</keyword>
<dbReference type="InterPro" id="IPR029351">
    <property type="entry name" value="GAD_dom"/>
</dbReference>
<dbReference type="InterPro" id="IPR047089">
    <property type="entry name" value="Asp-tRNA-ligase_1_N"/>
</dbReference>